<protein>
    <recommendedName>
        <fullName evidence="5">Beta-barrel assembly machine subunit BamF</fullName>
    </recommendedName>
</protein>
<sequence length="170" mass="17885">MQAAKGGVLAATLMLALSACGGSEDPQLMNLRSPSDGPDEFAILPPKPLQMPKSLASLPTPTPGGTNITDPTPEADAIVAMGGRPGAGTNDTALVAYAARGGVESGIRGTLAAEDLEYRRKNDGRLLERVFNVNVYFDAYEPMSLDQHAELERWRAQGLLTPSAPPPQSE</sequence>
<evidence type="ECO:0000256" key="1">
    <source>
        <dbReference type="SAM" id="MobiDB-lite"/>
    </source>
</evidence>
<proteinExistence type="predicted"/>
<dbReference type="EMBL" id="BMLP01000005">
    <property type="protein sequence ID" value="GGO34889.1"/>
    <property type="molecule type" value="Genomic_DNA"/>
</dbReference>
<dbReference type="RefSeq" id="WP_146287509.1">
    <property type="nucleotide sequence ID" value="NZ_BMLP01000005.1"/>
</dbReference>
<dbReference type="AlphaFoldDB" id="A0A917YNF1"/>
<organism evidence="3 4">
    <name type="scientific">Gemmobacter aquaticus</name>
    <dbReference type="NCBI Taxonomy" id="490185"/>
    <lineage>
        <taxon>Bacteria</taxon>
        <taxon>Pseudomonadati</taxon>
        <taxon>Pseudomonadota</taxon>
        <taxon>Alphaproteobacteria</taxon>
        <taxon>Rhodobacterales</taxon>
        <taxon>Paracoccaceae</taxon>
        <taxon>Gemmobacter</taxon>
    </lineage>
</organism>
<feature type="signal peptide" evidence="2">
    <location>
        <begin position="1"/>
        <end position="21"/>
    </location>
</feature>
<evidence type="ECO:0008006" key="5">
    <source>
        <dbReference type="Google" id="ProtNLM"/>
    </source>
</evidence>
<dbReference type="OrthoDB" id="7876689at2"/>
<reference evidence="3 4" key="1">
    <citation type="journal article" date="2014" name="Int. J. Syst. Evol. Microbiol.">
        <title>Complete genome sequence of Corynebacterium casei LMG S-19264T (=DSM 44701T), isolated from a smear-ripened cheese.</title>
        <authorList>
            <consortium name="US DOE Joint Genome Institute (JGI-PGF)"/>
            <person name="Walter F."/>
            <person name="Albersmeier A."/>
            <person name="Kalinowski J."/>
            <person name="Ruckert C."/>
        </authorList>
    </citation>
    <scope>NUCLEOTIDE SEQUENCE [LARGE SCALE GENOMIC DNA]</scope>
    <source>
        <strain evidence="3 4">CGMCC 1.7029</strain>
    </source>
</reference>
<feature type="compositionally biased region" description="Polar residues" evidence="1">
    <location>
        <begin position="57"/>
        <end position="70"/>
    </location>
</feature>
<evidence type="ECO:0000313" key="4">
    <source>
        <dbReference type="Proteomes" id="UP000598196"/>
    </source>
</evidence>
<dbReference type="InterPro" id="IPR021395">
    <property type="entry name" value="DUF3035"/>
</dbReference>
<evidence type="ECO:0000256" key="2">
    <source>
        <dbReference type="SAM" id="SignalP"/>
    </source>
</evidence>
<evidence type="ECO:0000313" key="3">
    <source>
        <dbReference type="EMBL" id="GGO34889.1"/>
    </source>
</evidence>
<name>A0A917YNF1_9RHOB</name>
<feature type="chain" id="PRO_5038008670" description="Beta-barrel assembly machine subunit BamF" evidence="2">
    <location>
        <begin position="22"/>
        <end position="170"/>
    </location>
</feature>
<gene>
    <name evidence="3" type="ORF">GCM10010991_26320</name>
</gene>
<feature type="region of interest" description="Disordered" evidence="1">
    <location>
        <begin position="54"/>
        <end position="73"/>
    </location>
</feature>
<dbReference type="Pfam" id="PF11233">
    <property type="entry name" value="DUF3035"/>
    <property type="match status" value="1"/>
</dbReference>
<keyword evidence="4" id="KW-1185">Reference proteome</keyword>
<keyword evidence="2" id="KW-0732">Signal</keyword>
<comment type="caution">
    <text evidence="3">The sequence shown here is derived from an EMBL/GenBank/DDBJ whole genome shotgun (WGS) entry which is preliminary data.</text>
</comment>
<accession>A0A917YNF1</accession>
<dbReference type="PROSITE" id="PS51257">
    <property type="entry name" value="PROKAR_LIPOPROTEIN"/>
    <property type="match status" value="1"/>
</dbReference>
<dbReference type="Proteomes" id="UP000598196">
    <property type="component" value="Unassembled WGS sequence"/>
</dbReference>